<feature type="transmembrane region" description="Helical" evidence="1">
    <location>
        <begin position="187"/>
        <end position="220"/>
    </location>
</feature>
<dbReference type="RefSeq" id="WP_079646452.1">
    <property type="nucleotide sequence ID" value="NZ_FUYM01000001.1"/>
</dbReference>
<gene>
    <name evidence="2" type="ORF">SAMN06295920_101521</name>
</gene>
<reference evidence="3" key="1">
    <citation type="submission" date="2017-02" db="EMBL/GenBank/DDBJ databases">
        <authorList>
            <person name="Varghese N."/>
            <person name="Submissions S."/>
        </authorList>
    </citation>
    <scope>NUCLEOTIDE SEQUENCE [LARGE SCALE GENOMIC DNA]</scope>
    <source>
        <strain evidence="3">UM2</strain>
    </source>
</reference>
<keyword evidence="1" id="KW-1133">Transmembrane helix</keyword>
<dbReference type="EMBL" id="FUYM01000001">
    <property type="protein sequence ID" value="SKB29315.1"/>
    <property type="molecule type" value="Genomic_DNA"/>
</dbReference>
<feature type="transmembrane region" description="Helical" evidence="1">
    <location>
        <begin position="100"/>
        <end position="123"/>
    </location>
</feature>
<feature type="transmembrane region" description="Helical" evidence="1">
    <location>
        <begin position="437"/>
        <end position="457"/>
    </location>
</feature>
<feature type="transmembrane region" description="Helical" evidence="1">
    <location>
        <begin position="132"/>
        <end position="151"/>
    </location>
</feature>
<dbReference type="Proteomes" id="UP000189818">
    <property type="component" value="Unassembled WGS sequence"/>
</dbReference>
<feature type="transmembrane region" description="Helical" evidence="1">
    <location>
        <begin position="232"/>
        <end position="253"/>
    </location>
</feature>
<dbReference type="AlphaFoldDB" id="A0A1T5A365"/>
<dbReference type="STRING" id="439228.SAMN06295920_101521"/>
<sequence length="495" mass="53670">MLQRWLFHLGCVLALAWPAFVNGQPFYFPDSTAYVRAADSAAYIFSGERIRTEWTEHYRRSLDPEGKARDSDRHVGARGNDLATESIMAGRSPYFGALLWLSYLLSRFWLFVVAQAAIAYWLIRITLRLFDLARPAIVAGTVLLLSAVTALPYFTGLLMPDLLAAIGILAFLLLAIDRGRLARGERIGLLALLLLSVIAHLTHILIVAAMAAVLAIWALARRWPRARTAAPIVPTLLILAAGVGSVLVTSAVVEQVFGRKPLLVPLLTARFMADGPGLDYLRRHCPEAGFAACAWADRDRVAAADLLWSHDRAKGGYMFADAATRRALSAEDKAFALAVLVEHPLAQGAAIARNGWWQAIAVEADLLNYSCAAGPHCWPALPPRERAALRASLGGQGLWPQPAIARLQQGAIVVAILLLLAWLAVDARRGGERRDDLRLWLLLIVVALAANALLGGGISEPQARYQARIAWLLPLVAIIAGLLWRGGGEGQATDG</sequence>
<keyword evidence="3" id="KW-1185">Reference proteome</keyword>
<organism evidence="2 3">
    <name type="scientific">Rhizorhabdus histidinilytica</name>
    <dbReference type="NCBI Taxonomy" id="439228"/>
    <lineage>
        <taxon>Bacteria</taxon>
        <taxon>Pseudomonadati</taxon>
        <taxon>Pseudomonadota</taxon>
        <taxon>Alphaproteobacteria</taxon>
        <taxon>Sphingomonadales</taxon>
        <taxon>Sphingomonadaceae</taxon>
        <taxon>Rhizorhabdus</taxon>
    </lineage>
</organism>
<feature type="transmembrane region" description="Helical" evidence="1">
    <location>
        <begin position="407"/>
        <end position="425"/>
    </location>
</feature>
<evidence type="ECO:0000256" key="1">
    <source>
        <dbReference type="SAM" id="Phobius"/>
    </source>
</evidence>
<name>A0A1T5A365_9SPHN</name>
<keyword evidence="1" id="KW-0812">Transmembrane</keyword>
<dbReference type="OrthoDB" id="7238679at2"/>
<proteinExistence type="predicted"/>
<feature type="transmembrane region" description="Helical" evidence="1">
    <location>
        <begin position="469"/>
        <end position="487"/>
    </location>
</feature>
<protein>
    <recommendedName>
        <fullName evidence="4">Glycosyltransferase RgtA/B/C/D-like domain-containing protein</fullName>
    </recommendedName>
</protein>
<accession>A0A1T5A365</accession>
<keyword evidence="1" id="KW-0472">Membrane</keyword>
<evidence type="ECO:0008006" key="4">
    <source>
        <dbReference type="Google" id="ProtNLM"/>
    </source>
</evidence>
<evidence type="ECO:0000313" key="3">
    <source>
        <dbReference type="Proteomes" id="UP000189818"/>
    </source>
</evidence>
<evidence type="ECO:0000313" key="2">
    <source>
        <dbReference type="EMBL" id="SKB29315.1"/>
    </source>
</evidence>